<proteinExistence type="predicted"/>
<accession>A0A6N7USD4</accession>
<dbReference type="Pfam" id="PF21983">
    <property type="entry name" value="NikA-like"/>
    <property type="match status" value="1"/>
</dbReference>
<dbReference type="RefSeq" id="WP_154476450.1">
    <property type="nucleotide sequence ID" value="NZ_VULY01000018.1"/>
</dbReference>
<reference evidence="1 2" key="1">
    <citation type="submission" date="2019-08" db="EMBL/GenBank/DDBJ databases">
        <title>In-depth cultivation of the pig gut microbiome towards novel bacterial diversity and tailored functional studies.</title>
        <authorList>
            <person name="Wylensek D."/>
            <person name="Hitch T.C.A."/>
            <person name="Clavel T."/>
        </authorList>
    </citation>
    <scope>NUCLEOTIDE SEQUENCE [LARGE SCALE GENOMIC DNA]</scope>
    <source>
        <strain evidence="1 2">68-1-5</strain>
    </source>
</reference>
<dbReference type="AlphaFoldDB" id="A0A6N7USD4"/>
<protein>
    <submittedName>
        <fullName evidence="1">Uncharacterized protein</fullName>
    </submittedName>
</protein>
<dbReference type="InterPro" id="IPR053842">
    <property type="entry name" value="NikA-like"/>
</dbReference>
<gene>
    <name evidence="1" type="ORF">FYJ34_03965</name>
</gene>
<dbReference type="EMBL" id="VULY01000018">
    <property type="protein sequence ID" value="MSR93444.1"/>
    <property type="molecule type" value="Genomic_DNA"/>
</dbReference>
<evidence type="ECO:0000313" key="1">
    <source>
        <dbReference type="EMBL" id="MSR93444.1"/>
    </source>
</evidence>
<keyword evidence="2" id="KW-1185">Reference proteome</keyword>
<name>A0A6N7USD4_9FIRM</name>
<sequence>MSKIFKRESLRTKGRKLKVDKNRKRNIIVNFRMSPEEKSLLEEKIALSGLNKQDYMIQMSLNHSVEVFGNIRVFDELKEKLRVLEEYFENVNLDCDMDENKLELLAYILEMFETVNRNKNDSIYGDR</sequence>
<dbReference type="Proteomes" id="UP000434409">
    <property type="component" value="Unassembled WGS sequence"/>
</dbReference>
<comment type="caution">
    <text evidence="1">The sequence shown here is derived from an EMBL/GenBank/DDBJ whole genome shotgun (WGS) entry which is preliminary data.</text>
</comment>
<evidence type="ECO:0000313" key="2">
    <source>
        <dbReference type="Proteomes" id="UP000434409"/>
    </source>
</evidence>
<organism evidence="1 2">
    <name type="scientific">Suipraeoptans intestinalis</name>
    <dbReference type="NCBI Taxonomy" id="2606628"/>
    <lineage>
        <taxon>Bacteria</taxon>
        <taxon>Bacillati</taxon>
        <taxon>Bacillota</taxon>
        <taxon>Clostridia</taxon>
        <taxon>Lachnospirales</taxon>
        <taxon>Lachnospiraceae</taxon>
        <taxon>Suipraeoptans</taxon>
    </lineage>
</organism>